<evidence type="ECO:0000256" key="6">
    <source>
        <dbReference type="ARBA" id="ARBA00023002"/>
    </source>
</evidence>
<keyword evidence="3" id="KW-0285">Flavoprotein</keyword>
<name>A0AAN6J1K5_9PEZI</name>
<evidence type="ECO:0000256" key="1">
    <source>
        <dbReference type="ARBA" id="ARBA00001974"/>
    </source>
</evidence>
<accession>A0AAN6J1K5</accession>
<keyword evidence="7" id="KW-0503">Monooxygenase</keyword>
<evidence type="ECO:0000256" key="7">
    <source>
        <dbReference type="ARBA" id="ARBA00023033"/>
    </source>
</evidence>
<dbReference type="GO" id="GO:0004499">
    <property type="term" value="F:N,N-dimethylaniline monooxygenase activity"/>
    <property type="evidence" value="ECO:0007669"/>
    <property type="project" value="InterPro"/>
</dbReference>
<evidence type="ECO:0000256" key="5">
    <source>
        <dbReference type="ARBA" id="ARBA00022857"/>
    </source>
</evidence>
<dbReference type="PANTHER" id="PTHR43098">
    <property type="entry name" value="L-ORNITHINE N(5)-MONOOXYGENASE-RELATED"/>
    <property type="match status" value="1"/>
</dbReference>
<keyword evidence="4" id="KW-0274">FAD</keyword>
<comment type="caution">
    <text evidence="8">The sequence shown here is derived from an EMBL/GenBank/DDBJ whole genome shotgun (WGS) entry which is preliminary data.</text>
</comment>
<dbReference type="GO" id="GO:0050660">
    <property type="term" value="F:flavin adenine dinucleotide binding"/>
    <property type="evidence" value="ECO:0007669"/>
    <property type="project" value="InterPro"/>
</dbReference>
<sequence length="589" mass="66942">MGDPGEMMDPVTNPKLKRELREYGKRGRTDGPYADNLEVDALVVGGGFAGVFMFYTLRKAGLKTVMYEAGTDLGGTWRWNCYPGAMVDSEVPEYQLSIPETWKTYNWPNNYPGYKELRDYFDHCDKVLDIKSQTAFESVVTDAHFNTEEGRWSVKTADGRTAKTKYLVICAGFAAKRYVPPWEGIDKFKGIVHHSSFWPDEEIDVTGKRCGIIGTGASGVQITQAWGPKAAHLKVFQRTPNLTVPMRLRKLSAEEQEEAKRWYPELFDLRERCFGGQGFVYDFCERSTFEDSEEEREKFFEKLWADGGVRMIVSHVCEDRDKLTSNQFRYWLGNYKDYLFDAKANRVVYDFWAKKQRARINDPAKRDILAPLEPPHPWGVKRPCLEHSYFEQYNRDNVEPVSLKGRTIECFNETGIKLSDGSQHDFDIICIATGFDVVTGGMTAMGLHSINGESLESQWKKSAHTYLGTTVSGYPNQFHIYGPQGPTLLSNGPTSVEVQGRWIADVIKKCETEGIKYINPTDEASKEWKKRINYLSELTLMPTTKSTYMGGSDPNKAFEQTCYAGGLYAYGKEIRAVLPDLKGFDIVKA</sequence>
<protein>
    <recommendedName>
        <fullName evidence="10">FAD/NAD(P)-binding domain-containing protein</fullName>
    </recommendedName>
</protein>
<proteinExistence type="inferred from homology"/>
<dbReference type="InterPro" id="IPR020946">
    <property type="entry name" value="Flavin_mOase-like"/>
</dbReference>
<evidence type="ECO:0008006" key="10">
    <source>
        <dbReference type="Google" id="ProtNLM"/>
    </source>
</evidence>
<keyword evidence="6" id="KW-0560">Oxidoreductase</keyword>
<comment type="similarity">
    <text evidence="2">Belongs to the FAD-binding monooxygenase family.</text>
</comment>
<dbReference type="GO" id="GO:0050661">
    <property type="term" value="F:NADP binding"/>
    <property type="evidence" value="ECO:0007669"/>
    <property type="project" value="InterPro"/>
</dbReference>
<organism evidence="8 9">
    <name type="scientific">Friedmanniomyces endolithicus</name>
    <dbReference type="NCBI Taxonomy" id="329885"/>
    <lineage>
        <taxon>Eukaryota</taxon>
        <taxon>Fungi</taxon>
        <taxon>Dikarya</taxon>
        <taxon>Ascomycota</taxon>
        <taxon>Pezizomycotina</taxon>
        <taxon>Dothideomycetes</taxon>
        <taxon>Dothideomycetidae</taxon>
        <taxon>Mycosphaerellales</taxon>
        <taxon>Teratosphaeriaceae</taxon>
        <taxon>Friedmanniomyces</taxon>
    </lineage>
</organism>
<evidence type="ECO:0000256" key="2">
    <source>
        <dbReference type="ARBA" id="ARBA00010139"/>
    </source>
</evidence>
<keyword evidence="5" id="KW-0521">NADP</keyword>
<dbReference type="Pfam" id="PF00743">
    <property type="entry name" value="FMO-like"/>
    <property type="match status" value="1"/>
</dbReference>
<dbReference type="InterPro" id="IPR036188">
    <property type="entry name" value="FAD/NAD-bd_sf"/>
</dbReference>
<gene>
    <name evidence="8" type="ORF">LTR82_016052</name>
</gene>
<evidence type="ECO:0000256" key="4">
    <source>
        <dbReference type="ARBA" id="ARBA00022827"/>
    </source>
</evidence>
<dbReference type="Gene3D" id="3.50.50.60">
    <property type="entry name" value="FAD/NAD(P)-binding domain"/>
    <property type="match status" value="2"/>
</dbReference>
<dbReference type="EMBL" id="JASUXU010000096">
    <property type="protein sequence ID" value="KAK0307334.1"/>
    <property type="molecule type" value="Genomic_DNA"/>
</dbReference>
<dbReference type="SUPFAM" id="SSF51905">
    <property type="entry name" value="FAD/NAD(P)-binding domain"/>
    <property type="match status" value="2"/>
</dbReference>
<dbReference type="Proteomes" id="UP001168146">
    <property type="component" value="Unassembled WGS sequence"/>
</dbReference>
<dbReference type="PANTHER" id="PTHR43098:SF3">
    <property type="entry name" value="L-ORNITHINE N(5)-MONOOXYGENASE-RELATED"/>
    <property type="match status" value="1"/>
</dbReference>
<evidence type="ECO:0000313" key="8">
    <source>
        <dbReference type="EMBL" id="KAK0307334.1"/>
    </source>
</evidence>
<dbReference type="InterPro" id="IPR050775">
    <property type="entry name" value="FAD-binding_Monooxygenases"/>
</dbReference>
<comment type="cofactor">
    <cofactor evidence="1">
        <name>FAD</name>
        <dbReference type="ChEBI" id="CHEBI:57692"/>
    </cofactor>
</comment>
<reference evidence="8" key="1">
    <citation type="submission" date="2021-12" db="EMBL/GenBank/DDBJ databases">
        <title>Black yeast isolated from Biological Soil Crust.</title>
        <authorList>
            <person name="Kurbessoian T."/>
        </authorList>
    </citation>
    <scope>NUCLEOTIDE SEQUENCE</scope>
    <source>
        <strain evidence="8">CCFEE 5208</strain>
    </source>
</reference>
<evidence type="ECO:0000256" key="3">
    <source>
        <dbReference type="ARBA" id="ARBA00022630"/>
    </source>
</evidence>
<evidence type="ECO:0000313" key="9">
    <source>
        <dbReference type="Proteomes" id="UP001168146"/>
    </source>
</evidence>
<dbReference type="AlphaFoldDB" id="A0AAN6J1K5"/>